<sequence>MGRFRLRRLYAAIPGSTSRDTKLRPPSEGPLVPTLLFVLPAAILGQLILLVLTPSAMALLYSHPRDCNAAAYKVLYGLERGGKGTPVRRIKLEVGRNAFKVRGSPEALTQRRNTNRFLIIDERVSTVWKDGEVHYLVASHVYPGDQASRRSNTALDKVGG</sequence>
<accession>A0A7R9PRM2</accession>
<keyword evidence="1" id="KW-1133">Transmembrane helix</keyword>
<feature type="transmembrane region" description="Helical" evidence="1">
    <location>
        <begin position="31"/>
        <end position="52"/>
    </location>
</feature>
<evidence type="ECO:0000313" key="2">
    <source>
        <dbReference type="EMBL" id="CAD7608353.1"/>
    </source>
</evidence>
<proteinExistence type="predicted"/>
<evidence type="ECO:0000256" key="1">
    <source>
        <dbReference type="SAM" id="Phobius"/>
    </source>
</evidence>
<keyword evidence="1" id="KW-0472">Membrane</keyword>
<gene>
    <name evidence="2" type="ORF">TGEB3V08_LOCUS10362</name>
</gene>
<dbReference type="EMBL" id="OE845834">
    <property type="protein sequence ID" value="CAD7608353.1"/>
    <property type="molecule type" value="Genomic_DNA"/>
</dbReference>
<name>A0A7R9PRM2_TIMGE</name>
<reference evidence="2" key="1">
    <citation type="submission" date="2020-11" db="EMBL/GenBank/DDBJ databases">
        <authorList>
            <person name="Tran Van P."/>
        </authorList>
    </citation>
    <scope>NUCLEOTIDE SEQUENCE</scope>
</reference>
<dbReference type="AlphaFoldDB" id="A0A7R9PRM2"/>
<protein>
    <submittedName>
        <fullName evidence="2">Uncharacterized protein</fullName>
    </submittedName>
</protein>
<keyword evidence="1" id="KW-0812">Transmembrane</keyword>
<organism evidence="2">
    <name type="scientific">Timema genevievae</name>
    <name type="common">Walking stick</name>
    <dbReference type="NCBI Taxonomy" id="629358"/>
    <lineage>
        <taxon>Eukaryota</taxon>
        <taxon>Metazoa</taxon>
        <taxon>Ecdysozoa</taxon>
        <taxon>Arthropoda</taxon>
        <taxon>Hexapoda</taxon>
        <taxon>Insecta</taxon>
        <taxon>Pterygota</taxon>
        <taxon>Neoptera</taxon>
        <taxon>Polyneoptera</taxon>
        <taxon>Phasmatodea</taxon>
        <taxon>Timematodea</taxon>
        <taxon>Timematoidea</taxon>
        <taxon>Timematidae</taxon>
        <taxon>Timema</taxon>
    </lineage>
</organism>